<name>A0A4C1USZ3_EUMVA</name>
<evidence type="ECO:0000313" key="3">
    <source>
        <dbReference type="Proteomes" id="UP000299102"/>
    </source>
</evidence>
<comment type="caution">
    <text evidence="2">The sequence shown here is derived from an EMBL/GenBank/DDBJ whole genome shotgun (WGS) entry which is preliminary data.</text>
</comment>
<protein>
    <submittedName>
        <fullName evidence="2">Uncharacterized protein</fullName>
    </submittedName>
</protein>
<feature type="region of interest" description="Disordered" evidence="1">
    <location>
        <begin position="62"/>
        <end position="83"/>
    </location>
</feature>
<keyword evidence="3" id="KW-1185">Reference proteome</keyword>
<proteinExistence type="predicted"/>
<feature type="compositionally biased region" description="Low complexity" evidence="1">
    <location>
        <begin position="70"/>
        <end position="83"/>
    </location>
</feature>
<sequence length="98" mass="10956">MKYIVGSYLTGRSGRVMQNAHTHRRVTPSRINQLSYRAIKQGFKLLNPFNRFKSKFVAPPSACTSRESFRSGSSSESPSAAESASVVFDDDYFLNVTD</sequence>
<organism evidence="2 3">
    <name type="scientific">Eumeta variegata</name>
    <name type="common">Bagworm moth</name>
    <name type="synonym">Eumeta japonica</name>
    <dbReference type="NCBI Taxonomy" id="151549"/>
    <lineage>
        <taxon>Eukaryota</taxon>
        <taxon>Metazoa</taxon>
        <taxon>Ecdysozoa</taxon>
        <taxon>Arthropoda</taxon>
        <taxon>Hexapoda</taxon>
        <taxon>Insecta</taxon>
        <taxon>Pterygota</taxon>
        <taxon>Neoptera</taxon>
        <taxon>Endopterygota</taxon>
        <taxon>Lepidoptera</taxon>
        <taxon>Glossata</taxon>
        <taxon>Ditrysia</taxon>
        <taxon>Tineoidea</taxon>
        <taxon>Psychidae</taxon>
        <taxon>Oiketicinae</taxon>
        <taxon>Eumeta</taxon>
    </lineage>
</organism>
<dbReference type="AlphaFoldDB" id="A0A4C1USZ3"/>
<dbReference type="EMBL" id="BGZK01000213">
    <property type="protein sequence ID" value="GBP28934.1"/>
    <property type="molecule type" value="Genomic_DNA"/>
</dbReference>
<evidence type="ECO:0000313" key="2">
    <source>
        <dbReference type="EMBL" id="GBP28934.1"/>
    </source>
</evidence>
<accession>A0A4C1USZ3</accession>
<gene>
    <name evidence="2" type="ORF">EVAR_93579_1</name>
</gene>
<evidence type="ECO:0000256" key="1">
    <source>
        <dbReference type="SAM" id="MobiDB-lite"/>
    </source>
</evidence>
<reference evidence="2 3" key="1">
    <citation type="journal article" date="2019" name="Commun. Biol.">
        <title>The bagworm genome reveals a unique fibroin gene that provides high tensile strength.</title>
        <authorList>
            <person name="Kono N."/>
            <person name="Nakamura H."/>
            <person name="Ohtoshi R."/>
            <person name="Tomita M."/>
            <person name="Numata K."/>
            <person name="Arakawa K."/>
        </authorList>
    </citation>
    <scope>NUCLEOTIDE SEQUENCE [LARGE SCALE GENOMIC DNA]</scope>
</reference>
<dbReference type="Proteomes" id="UP000299102">
    <property type="component" value="Unassembled WGS sequence"/>
</dbReference>